<protein>
    <submittedName>
        <fullName evidence="1">Uncharacterized protein</fullName>
    </submittedName>
</protein>
<evidence type="ECO:0000313" key="1">
    <source>
        <dbReference type="EMBL" id="SMO33050.1"/>
    </source>
</evidence>
<reference evidence="1 2" key="1">
    <citation type="submission" date="2017-05" db="EMBL/GenBank/DDBJ databases">
        <authorList>
            <person name="Varghese N."/>
            <person name="Submissions S."/>
        </authorList>
    </citation>
    <scope>NUCLEOTIDE SEQUENCE [LARGE SCALE GENOMIC DNA]</scope>
    <source>
        <strain evidence="1 2">DSM 29982</strain>
    </source>
</reference>
<dbReference type="AlphaFoldDB" id="A0A521AEC8"/>
<proteinExistence type="predicted"/>
<gene>
    <name evidence="1" type="ORF">SAMN06265220_10151</name>
</gene>
<dbReference type="OrthoDB" id="9937482at2"/>
<evidence type="ECO:0000313" key="2">
    <source>
        <dbReference type="Proteomes" id="UP000319267"/>
    </source>
</evidence>
<name>A0A521AEC8_9FLAO</name>
<sequence>MTKNTGCAGCKSQSADNKENNIKMLVSFFPILKAEYRELKKAELESEKVFKELFPDNATVDLGLLKAVYQYQQLKNDISK</sequence>
<organism evidence="1 2">
    <name type="scientific">Flavobacterium nitrogenifigens</name>
    <dbReference type="NCBI Taxonomy" id="1617283"/>
    <lineage>
        <taxon>Bacteria</taxon>
        <taxon>Pseudomonadati</taxon>
        <taxon>Bacteroidota</taxon>
        <taxon>Flavobacteriia</taxon>
        <taxon>Flavobacteriales</taxon>
        <taxon>Flavobacteriaceae</taxon>
        <taxon>Flavobacterium</taxon>
    </lineage>
</organism>
<dbReference type="RefSeq" id="WP_111377798.1">
    <property type="nucleotide sequence ID" value="NZ_CP043612.1"/>
</dbReference>
<keyword evidence="2" id="KW-1185">Reference proteome</keyword>
<accession>A0A521AEC8</accession>
<dbReference type="EMBL" id="FXTQ01000001">
    <property type="protein sequence ID" value="SMO33050.1"/>
    <property type="molecule type" value="Genomic_DNA"/>
</dbReference>
<dbReference type="Proteomes" id="UP000319267">
    <property type="component" value="Unassembled WGS sequence"/>
</dbReference>